<organism evidence="4 5">
    <name type="scientific">Lepidopterella palustris CBS 459.81</name>
    <dbReference type="NCBI Taxonomy" id="1314670"/>
    <lineage>
        <taxon>Eukaryota</taxon>
        <taxon>Fungi</taxon>
        <taxon>Dikarya</taxon>
        <taxon>Ascomycota</taxon>
        <taxon>Pezizomycotina</taxon>
        <taxon>Dothideomycetes</taxon>
        <taxon>Pleosporomycetidae</taxon>
        <taxon>Mytilinidiales</taxon>
        <taxon>Argynnaceae</taxon>
        <taxon>Lepidopterella</taxon>
    </lineage>
</organism>
<keyword evidence="3" id="KW-0486">Methionine biosynthesis</keyword>
<dbReference type="Gene3D" id="1.10.720.60">
    <property type="match status" value="1"/>
</dbReference>
<dbReference type="InterPro" id="IPR023943">
    <property type="entry name" value="Enolase-ppase_E1"/>
</dbReference>
<protein>
    <submittedName>
        <fullName evidence="4">2,3-diketo-5-methylthio-1-phosphopentane phosphatase</fullName>
    </submittedName>
</protein>
<dbReference type="PANTHER" id="PTHR20371:SF1">
    <property type="entry name" value="ENOLASE-PHOSPHATASE E1"/>
    <property type="match status" value="1"/>
</dbReference>
<name>A0A8E2E4K4_9PEZI</name>
<dbReference type="OrthoDB" id="272500at2759"/>
<dbReference type="Proteomes" id="UP000250266">
    <property type="component" value="Unassembled WGS sequence"/>
</dbReference>
<dbReference type="AlphaFoldDB" id="A0A8E2E4K4"/>
<dbReference type="GO" id="GO:0000287">
    <property type="term" value="F:magnesium ion binding"/>
    <property type="evidence" value="ECO:0007669"/>
    <property type="project" value="InterPro"/>
</dbReference>
<dbReference type="Pfam" id="PF00702">
    <property type="entry name" value="Hydrolase"/>
    <property type="match status" value="1"/>
</dbReference>
<dbReference type="Gene3D" id="3.40.50.1000">
    <property type="entry name" value="HAD superfamily/HAD-like"/>
    <property type="match status" value="1"/>
</dbReference>
<dbReference type="InterPro" id="IPR023214">
    <property type="entry name" value="HAD_sf"/>
</dbReference>
<evidence type="ECO:0000256" key="1">
    <source>
        <dbReference type="ARBA" id="ARBA00022605"/>
    </source>
</evidence>
<reference evidence="4 5" key="1">
    <citation type="journal article" date="2016" name="Nat. Commun.">
        <title>Ectomycorrhizal ecology is imprinted in the genome of the dominant symbiotic fungus Cenococcum geophilum.</title>
        <authorList>
            <consortium name="DOE Joint Genome Institute"/>
            <person name="Peter M."/>
            <person name="Kohler A."/>
            <person name="Ohm R.A."/>
            <person name="Kuo A."/>
            <person name="Krutzmann J."/>
            <person name="Morin E."/>
            <person name="Arend M."/>
            <person name="Barry K.W."/>
            <person name="Binder M."/>
            <person name="Choi C."/>
            <person name="Clum A."/>
            <person name="Copeland A."/>
            <person name="Grisel N."/>
            <person name="Haridas S."/>
            <person name="Kipfer T."/>
            <person name="LaButti K."/>
            <person name="Lindquist E."/>
            <person name="Lipzen A."/>
            <person name="Maire R."/>
            <person name="Meier B."/>
            <person name="Mihaltcheva S."/>
            <person name="Molinier V."/>
            <person name="Murat C."/>
            <person name="Poggeler S."/>
            <person name="Quandt C.A."/>
            <person name="Sperisen C."/>
            <person name="Tritt A."/>
            <person name="Tisserant E."/>
            <person name="Crous P.W."/>
            <person name="Henrissat B."/>
            <person name="Nehls U."/>
            <person name="Egli S."/>
            <person name="Spatafora J.W."/>
            <person name="Grigoriev I.V."/>
            <person name="Martin F.M."/>
        </authorList>
    </citation>
    <scope>NUCLEOTIDE SEQUENCE [LARGE SCALE GENOMIC DNA]</scope>
    <source>
        <strain evidence="4 5">CBS 459.81</strain>
    </source>
</reference>
<sequence length="232" mass="25990">MSTVAIDVKRWNQTDIVLLDIGELAHESWNEESFQELVAGFPEQTRKDADTLIAHVEELTRKDIKAVYLKQLQGTLWKTGYSNSDLTTPLYPDVLPTLTTWLALRKRLAIFSSGSLEAQHNFFGHILVKSPGPDESTDGKSTTRDLNPIFVRKFDTVTAGPKLEKESYERICRELETTPEKVTFLTDNFKEAIAAAEAGVYSILVDRPGNAPLAEDAQARFPVIQQLTDIPL</sequence>
<keyword evidence="2" id="KW-0378">Hydrolase</keyword>
<dbReference type="NCBIfam" id="TIGR01691">
    <property type="entry name" value="enolase-ppase"/>
    <property type="match status" value="1"/>
</dbReference>
<evidence type="ECO:0000313" key="5">
    <source>
        <dbReference type="Proteomes" id="UP000250266"/>
    </source>
</evidence>
<proteinExistence type="predicted"/>
<evidence type="ECO:0000256" key="2">
    <source>
        <dbReference type="ARBA" id="ARBA00022801"/>
    </source>
</evidence>
<dbReference type="GO" id="GO:0019509">
    <property type="term" value="P:L-methionine salvage from methylthioadenosine"/>
    <property type="evidence" value="ECO:0007669"/>
    <property type="project" value="InterPro"/>
</dbReference>
<dbReference type="EMBL" id="KV745139">
    <property type="protein sequence ID" value="OCK77290.1"/>
    <property type="molecule type" value="Genomic_DNA"/>
</dbReference>
<accession>A0A8E2E4K4</accession>
<dbReference type="GO" id="GO:0043874">
    <property type="term" value="F:acireductone synthase activity"/>
    <property type="evidence" value="ECO:0007669"/>
    <property type="project" value="InterPro"/>
</dbReference>
<dbReference type="InterPro" id="IPR036412">
    <property type="entry name" value="HAD-like_sf"/>
</dbReference>
<evidence type="ECO:0000313" key="4">
    <source>
        <dbReference type="EMBL" id="OCK77290.1"/>
    </source>
</evidence>
<evidence type="ECO:0000256" key="3">
    <source>
        <dbReference type="ARBA" id="ARBA00023167"/>
    </source>
</evidence>
<keyword evidence="1" id="KW-0028">Amino-acid biosynthesis</keyword>
<gene>
    <name evidence="4" type="ORF">K432DRAFT_304547</name>
</gene>
<dbReference type="PANTHER" id="PTHR20371">
    <property type="entry name" value="ENOLASE-PHOSPHATASE E1"/>
    <property type="match status" value="1"/>
</dbReference>
<keyword evidence="5" id="KW-1185">Reference proteome</keyword>
<dbReference type="SUPFAM" id="SSF56784">
    <property type="entry name" value="HAD-like"/>
    <property type="match status" value="1"/>
</dbReference>